<feature type="non-terminal residue" evidence="2">
    <location>
        <position position="1"/>
    </location>
</feature>
<protein>
    <submittedName>
        <fullName evidence="2">Uncharacterized protein</fullName>
    </submittedName>
</protein>
<gene>
    <name evidence="2" type="ORF">FOZ63_023226</name>
</gene>
<dbReference type="InterPro" id="IPR021109">
    <property type="entry name" value="Peptidase_aspartic_dom_sf"/>
</dbReference>
<organism evidence="2 3">
    <name type="scientific">Perkinsus olseni</name>
    <name type="common">Perkinsus atlanticus</name>
    <dbReference type="NCBI Taxonomy" id="32597"/>
    <lineage>
        <taxon>Eukaryota</taxon>
        <taxon>Sar</taxon>
        <taxon>Alveolata</taxon>
        <taxon>Perkinsozoa</taxon>
        <taxon>Perkinsea</taxon>
        <taxon>Perkinsida</taxon>
        <taxon>Perkinsidae</taxon>
        <taxon>Perkinsus</taxon>
    </lineage>
</organism>
<keyword evidence="1" id="KW-0472">Membrane</keyword>
<keyword evidence="1" id="KW-1133">Transmembrane helix</keyword>
<feature type="transmembrane region" description="Helical" evidence="1">
    <location>
        <begin position="94"/>
        <end position="118"/>
    </location>
</feature>
<feature type="non-terminal residue" evidence="2">
    <location>
        <position position="141"/>
    </location>
</feature>
<keyword evidence="3" id="KW-1185">Reference proteome</keyword>
<evidence type="ECO:0000313" key="2">
    <source>
        <dbReference type="EMBL" id="KAF4711190.1"/>
    </source>
</evidence>
<reference evidence="2 3" key="1">
    <citation type="submission" date="2020-04" db="EMBL/GenBank/DDBJ databases">
        <title>Perkinsus olseni comparative genomics.</title>
        <authorList>
            <person name="Bogema D.R."/>
        </authorList>
    </citation>
    <scope>NUCLEOTIDE SEQUENCE [LARGE SCALE GENOMIC DNA]</scope>
    <source>
        <strain evidence="2 3">ATCC PRA-207</strain>
    </source>
</reference>
<proteinExistence type="predicted"/>
<keyword evidence="1" id="KW-0812">Transmembrane</keyword>
<name>A0A7J6QV70_PEROL</name>
<accession>A0A7J6QV70</accession>
<dbReference type="Gene3D" id="2.40.70.10">
    <property type="entry name" value="Acid Proteases"/>
    <property type="match status" value="1"/>
</dbReference>
<dbReference type="AlphaFoldDB" id="A0A7J6QV70"/>
<comment type="caution">
    <text evidence="2">The sequence shown here is derived from an EMBL/GenBank/DDBJ whole genome shotgun (WGS) entry which is preliminary data.</text>
</comment>
<evidence type="ECO:0000313" key="3">
    <source>
        <dbReference type="Proteomes" id="UP000553632"/>
    </source>
</evidence>
<dbReference type="Proteomes" id="UP000553632">
    <property type="component" value="Unassembled WGS sequence"/>
</dbReference>
<sequence length="141" mass="14973">GASWMQGHDIIFDLEDRRLGWAEADCPQYVERPDPVQGAMPPWMDSTSPSPHHSFMPTLAPAIPAEQVESITKAPPPPASTGFVPLGSSPLSDAGVAAVVVVAGVLILAACCVMCYGWRSRKRGGVYQLGGLLSCHRSFNA</sequence>
<evidence type="ECO:0000256" key="1">
    <source>
        <dbReference type="SAM" id="Phobius"/>
    </source>
</evidence>
<dbReference type="EMBL" id="JABANO010030852">
    <property type="protein sequence ID" value="KAF4711190.1"/>
    <property type="molecule type" value="Genomic_DNA"/>
</dbReference>